<evidence type="ECO:0000313" key="7">
    <source>
        <dbReference type="Proteomes" id="UP000178851"/>
    </source>
</evidence>
<accession>A0A1F7YGE2</accession>
<evidence type="ECO:0000259" key="5">
    <source>
        <dbReference type="PROSITE" id="PS50850"/>
    </source>
</evidence>
<feature type="transmembrane region" description="Helical" evidence="4">
    <location>
        <begin position="256"/>
        <end position="276"/>
    </location>
</feature>
<protein>
    <recommendedName>
        <fullName evidence="5">Major facilitator superfamily (MFS) profile domain-containing protein</fullName>
    </recommendedName>
</protein>
<feature type="transmembrane region" description="Helical" evidence="4">
    <location>
        <begin position="378"/>
        <end position="397"/>
    </location>
</feature>
<reference evidence="6 7" key="1">
    <citation type="journal article" date="2016" name="Nat. Commun.">
        <title>Thousands of microbial genomes shed light on interconnected biogeochemical processes in an aquifer system.</title>
        <authorList>
            <person name="Anantharaman K."/>
            <person name="Brown C.T."/>
            <person name="Hug L.A."/>
            <person name="Sharon I."/>
            <person name="Castelle C.J."/>
            <person name="Probst A.J."/>
            <person name="Thomas B.C."/>
            <person name="Singh A."/>
            <person name="Wilkins M.J."/>
            <person name="Karaoz U."/>
            <person name="Brodie E.L."/>
            <person name="Williams K.H."/>
            <person name="Hubbard S.S."/>
            <person name="Banfield J.F."/>
        </authorList>
    </citation>
    <scope>NUCLEOTIDE SEQUENCE [LARGE SCALE GENOMIC DNA]</scope>
</reference>
<organism evidence="6 7">
    <name type="scientific">Candidatus Woesebacteria bacterium RIFCSPHIGHO2_01_FULL_39_28</name>
    <dbReference type="NCBI Taxonomy" id="1802496"/>
    <lineage>
        <taxon>Bacteria</taxon>
        <taxon>Candidatus Woeseibacteriota</taxon>
    </lineage>
</organism>
<dbReference type="InterPro" id="IPR036259">
    <property type="entry name" value="MFS_trans_sf"/>
</dbReference>
<dbReference type="Proteomes" id="UP000178851">
    <property type="component" value="Unassembled WGS sequence"/>
</dbReference>
<dbReference type="PRINTS" id="PR01036">
    <property type="entry name" value="TCRTETB"/>
</dbReference>
<dbReference type="PROSITE" id="PS50850">
    <property type="entry name" value="MFS"/>
    <property type="match status" value="2"/>
</dbReference>
<feature type="transmembrane region" description="Helical" evidence="4">
    <location>
        <begin position="21"/>
        <end position="39"/>
    </location>
</feature>
<dbReference type="Gene3D" id="1.20.1250.20">
    <property type="entry name" value="MFS general substrate transporter like domains"/>
    <property type="match status" value="2"/>
</dbReference>
<comment type="caution">
    <text evidence="6">The sequence shown here is derived from an EMBL/GenBank/DDBJ whole genome shotgun (WGS) entry which is preliminary data.</text>
</comment>
<proteinExistence type="predicted"/>
<keyword evidence="2 4" id="KW-1133">Transmembrane helix</keyword>
<keyword evidence="1 4" id="KW-0812">Transmembrane</keyword>
<evidence type="ECO:0000256" key="4">
    <source>
        <dbReference type="SAM" id="Phobius"/>
    </source>
</evidence>
<feature type="transmembrane region" description="Helical" evidence="4">
    <location>
        <begin position="144"/>
        <end position="167"/>
    </location>
</feature>
<evidence type="ECO:0000313" key="6">
    <source>
        <dbReference type="EMBL" id="OGM26373.1"/>
    </source>
</evidence>
<dbReference type="Pfam" id="PF07690">
    <property type="entry name" value="MFS_1"/>
    <property type="match status" value="2"/>
</dbReference>
<dbReference type="InterPro" id="IPR011701">
    <property type="entry name" value="MFS"/>
</dbReference>
<feature type="transmembrane region" description="Helical" evidence="4">
    <location>
        <begin position="51"/>
        <end position="71"/>
    </location>
</feature>
<dbReference type="GO" id="GO:0022857">
    <property type="term" value="F:transmembrane transporter activity"/>
    <property type="evidence" value="ECO:0007669"/>
    <property type="project" value="InterPro"/>
</dbReference>
<dbReference type="PANTHER" id="PTHR23531">
    <property type="entry name" value="QUINOLENE RESISTANCE PROTEIN NORA"/>
    <property type="match status" value="1"/>
</dbReference>
<evidence type="ECO:0000256" key="2">
    <source>
        <dbReference type="ARBA" id="ARBA00022989"/>
    </source>
</evidence>
<dbReference type="PANTHER" id="PTHR23531:SF1">
    <property type="entry name" value="QUINOLENE RESISTANCE PROTEIN NORA"/>
    <property type="match status" value="1"/>
</dbReference>
<feature type="transmembrane region" description="Helical" evidence="4">
    <location>
        <begin position="83"/>
        <end position="99"/>
    </location>
</feature>
<sequence length="419" mass="46286">MLLKRYFGLVKDPLWTKILTLGLILFFILLSDAILSYWVPNFLEDALKSPFAMGLVISFSSIVGFGADMLLPQIIGNTTVKRLLFWGILANIVFSLLLFSATTRAFILTILAAMAVWGVYYELLGFADQQFVSDSVPFRLHATAWGVISIFKSLAYLLGPVIGGILLAKNLTAPLGVSFFLALATMVILFLSRGKHERKIEIEVDKANLIKELEHWKVLFVHVWPVVFLSFFMGLVDATFWTTGAVLNNDLSKINVAGGFFLPLYEIPTLVVGLILAKKKIYIGKKKLAEKLFLLSGVFLILVGLFQNIFLILSAVFVSGIFISIAFPLTNAVYSDVVSRMGRERKHLIGLSSSTISLAYIFGPALAGYVAGMVGEKLTFSVVGIFVVLVSGILLFTTPKKLKLPQQELEKWSKSPDLV</sequence>
<evidence type="ECO:0000256" key="1">
    <source>
        <dbReference type="ARBA" id="ARBA00022692"/>
    </source>
</evidence>
<dbReference type="AlphaFoldDB" id="A0A1F7YGE2"/>
<feature type="transmembrane region" description="Helical" evidence="4">
    <location>
        <begin position="312"/>
        <end position="335"/>
    </location>
</feature>
<dbReference type="InterPro" id="IPR052714">
    <property type="entry name" value="MFS_Exporter"/>
</dbReference>
<name>A0A1F7YGE2_9BACT</name>
<dbReference type="InterPro" id="IPR020846">
    <property type="entry name" value="MFS_dom"/>
</dbReference>
<feature type="transmembrane region" description="Helical" evidence="4">
    <location>
        <begin position="105"/>
        <end position="123"/>
    </location>
</feature>
<feature type="transmembrane region" description="Helical" evidence="4">
    <location>
        <begin position="347"/>
        <end position="372"/>
    </location>
</feature>
<feature type="domain" description="Major facilitator superfamily (MFS) profile" evidence="5">
    <location>
        <begin position="1"/>
        <end position="196"/>
    </location>
</feature>
<evidence type="ECO:0000256" key="3">
    <source>
        <dbReference type="ARBA" id="ARBA00023136"/>
    </source>
</evidence>
<keyword evidence="3 4" id="KW-0472">Membrane</keyword>
<dbReference type="SUPFAM" id="SSF103473">
    <property type="entry name" value="MFS general substrate transporter"/>
    <property type="match status" value="1"/>
</dbReference>
<feature type="transmembrane region" description="Helical" evidence="4">
    <location>
        <begin position="218"/>
        <end position="236"/>
    </location>
</feature>
<feature type="domain" description="Major facilitator superfamily (MFS) profile" evidence="5">
    <location>
        <begin position="218"/>
        <end position="419"/>
    </location>
</feature>
<feature type="transmembrane region" description="Helical" evidence="4">
    <location>
        <begin position="288"/>
        <end position="306"/>
    </location>
</feature>
<dbReference type="EMBL" id="MGGI01000013">
    <property type="protein sequence ID" value="OGM26373.1"/>
    <property type="molecule type" value="Genomic_DNA"/>
</dbReference>
<feature type="transmembrane region" description="Helical" evidence="4">
    <location>
        <begin position="173"/>
        <end position="191"/>
    </location>
</feature>
<gene>
    <name evidence="6" type="ORF">A2627_05770</name>
</gene>